<accession>A0A225WGI4</accession>
<evidence type="ECO:0008006" key="4">
    <source>
        <dbReference type="Google" id="ProtNLM"/>
    </source>
</evidence>
<gene>
    <name evidence="2" type="ORF">PHMEG_00010290</name>
</gene>
<dbReference type="PANTHER" id="PTHR32385">
    <property type="entry name" value="MANNOSYL PHOSPHORYLINOSITOL CERAMIDE SYNTHASE"/>
    <property type="match status" value="1"/>
</dbReference>
<dbReference type="Gene3D" id="3.90.550.20">
    <property type="match status" value="1"/>
</dbReference>
<evidence type="ECO:0000313" key="3">
    <source>
        <dbReference type="Proteomes" id="UP000198211"/>
    </source>
</evidence>
<dbReference type="GO" id="GO:0000030">
    <property type="term" value="F:mannosyltransferase activity"/>
    <property type="evidence" value="ECO:0007669"/>
    <property type="project" value="TreeGrafter"/>
</dbReference>
<dbReference type="InterPro" id="IPR007577">
    <property type="entry name" value="GlycoTrfase_DXD_sugar-bd_CS"/>
</dbReference>
<dbReference type="PANTHER" id="PTHR32385:SF23">
    <property type="entry name" value="NUCLEOTIDE-DIPHOSPHO-SUGAR TRANSFERASE"/>
    <property type="match status" value="1"/>
</dbReference>
<dbReference type="GO" id="GO:0016020">
    <property type="term" value="C:membrane"/>
    <property type="evidence" value="ECO:0007669"/>
    <property type="project" value="GOC"/>
</dbReference>
<dbReference type="STRING" id="4795.A0A225WGI4"/>
<evidence type="ECO:0000256" key="1">
    <source>
        <dbReference type="ARBA" id="ARBA00022679"/>
    </source>
</evidence>
<organism evidence="2 3">
    <name type="scientific">Phytophthora megakarya</name>
    <dbReference type="NCBI Taxonomy" id="4795"/>
    <lineage>
        <taxon>Eukaryota</taxon>
        <taxon>Sar</taxon>
        <taxon>Stramenopiles</taxon>
        <taxon>Oomycota</taxon>
        <taxon>Peronosporomycetes</taxon>
        <taxon>Peronosporales</taxon>
        <taxon>Peronosporaceae</taxon>
        <taxon>Phytophthora</taxon>
    </lineage>
</organism>
<dbReference type="InterPro" id="IPR051706">
    <property type="entry name" value="Glycosyltransferase_domain"/>
</dbReference>
<reference evidence="3" key="1">
    <citation type="submission" date="2017-03" db="EMBL/GenBank/DDBJ databases">
        <title>Phytopthora megakarya and P. palmivora, two closely related causual agents of cacao black pod achieved similar genome size and gene model numbers by different mechanisms.</title>
        <authorList>
            <person name="Ali S."/>
            <person name="Shao J."/>
            <person name="Larry D.J."/>
            <person name="Kronmiller B."/>
            <person name="Shen D."/>
            <person name="Strem M.D."/>
            <person name="Melnick R.L."/>
            <person name="Guiltinan M.J."/>
            <person name="Tyler B.M."/>
            <person name="Meinhardt L.W."/>
            <person name="Bailey B.A."/>
        </authorList>
    </citation>
    <scope>NUCLEOTIDE SEQUENCE [LARGE SCALE GENOMIC DNA]</scope>
    <source>
        <strain evidence="3">zdho120</strain>
    </source>
</reference>
<comment type="caution">
    <text evidence="2">The sequence shown here is derived from an EMBL/GenBank/DDBJ whole genome shotgun (WGS) entry which is preliminary data.</text>
</comment>
<keyword evidence="3" id="KW-1185">Reference proteome</keyword>
<protein>
    <recommendedName>
        <fullName evidence="4">Glycosyl transferase</fullName>
    </recommendedName>
</protein>
<evidence type="ECO:0000313" key="2">
    <source>
        <dbReference type="EMBL" id="OWZ15980.1"/>
    </source>
</evidence>
<dbReference type="EMBL" id="NBNE01001016">
    <property type="protein sequence ID" value="OWZ15980.1"/>
    <property type="molecule type" value="Genomic_DNA"/>
</dbReference>
<sequence>MPEPSIPHIIHQSWKDINRIPTQFHSWMQSWVKFHPKWTYVFWTDEDNLQLFELLYPQYFHVAKAVQKVALADMARYALLHAVGGLYVDADFECLQSFDDLHRDNKLFLSSEPLAHTVLLEKSSSVALCNALMASAPGHPFWLHVLDNIKGKFDRGEQLNDPVALTGPRVVKETFFQESTQSDVVLFPPEYFYPDIARWNLEPLEKACRERHDDAAKEACEWMQKFPNGEFTNNTRAVHHWQCTWCRDANLNDFSPLGDIFESVPMRPGISLTGIKFTPYSQEVEKYRTISLQSHR</sequence>
<proteinExistence type="predicted"/>
<dbReference type="GO" id="GO:0051999">
    <property type="term" value="P:mannosyl-inositol phosphorylceramide biosynthetic process"/>
    <property type="evidence" value="ECO:0007669"/>
    <property type="project" value="TreeGrafter"/>
</dbReference>
<dbReference type="OrthoDB" id="3647at2759"/>
<dbReference type="SUPFAM" id="SSF53448">
    <property type="entry name" value="Nucleotide-diphospho-sugar transferases"/>
    <property type="match status" value="1"/>
</dbReference>
<dbReference type="Proteomes" id="UP000198211">
    <property type="component" value="Unassembled WGS sequence"/>
</dbReference>
<name>A0A225WGI4_9STRA</name>
<dbReference type="AlphaFoldDB" id="A0A225WGI4"/>
<keyword evidence="1" id="KW-0808">Transferase</keyword>
<dbReference type="InterPro" id="IPR029044">
    <property type="entry name" value="Nucleotide-diphossugar_trans"/>
</dbReference>
<dbReference type="Pfam" id="PF04488">
    <property type="entry name" value="Gly_transf_sug"/>
    <property type="match status" value="1"/>
</dbReference>